<feature type="compositionally biased region" description="Basic and acidic residues" evidence="6">
    <location>
        <begin position="1037"/>
        <end position="1049"/>
    </location>
</feature>
<dbReference type="GO" id="GO:0005634">
    <property type="term" value="C:nucleus"/>
    <property type="evidence" value="ECO:0007669"/>
    <property type="project" value="TreeGrafter"/>
</dbReference>
<evidence type="ECO:0000256" key="5">
    <source>
        <dbReference type="PROSITE-ProRule" id="PRU00283"/>
    </source>
</evidence>
<dbReference type="AlphaFoldDB" id="A0A1Y2ERC7"/>
<organism evidence="8 9">
    <name type="scientific">Leucosporidium creatinivorum</name>
    <dbReference type="NCBI Taxonomy" id="106004"/>
    <lineage>
        <taxon>Eukaryota</taxon>
        <taxon>Fungi</taxon>
        <taxon>Dikarya</taxon>
        <taxon>Basidiomycota</taxon>
        <taxon>Pucciniomycotina</taxon>
        <taxon>Microbotryomycetes</taxon>
        <taxon>Leucosporidiales</taxon>
        <taxon>Leucosporidium</taxon>
    </lineage>
</organism>
<dbReference type="InterPro" id="IPR027417">
    <property type="entry name" value="P-loop_NTPase"/>
</dbReference>
<feature type="region of interest" description="Disordered" evidence="6">
    <location>
        <begin position="363"/>
        <end position="395"/>
    </location>
</feature>
<feature type="compositionally biased region" description="Low complexity" evidence="6">
    <location>
        <begin position="912"/>
        <end position="921"/>
    </location>
</feature>
<feature type="compositionally biased region" description="Basic and acidic residues" evidence="6">
    <location>
        <begin position="971"/>
        <end position="982"/>
    </location>
</feature>
<proteinExistence type="inferred from homology"/>
<keyword evidence="9" id="KW-1185">Reference proteome</keyword>
<dbReference type="GO" id="GO:0005524">
    <property type="term" value="F:ATP binding"/>
    <property type="evidence" value="ECO:0007669"/>
    <property type="project" value="UniProtKB-UniRule"/>
</dbReference>
<evidence type="ECO:0000256" key="3">
    <source>
        <dbReference type="ARBA" id="ARBA00022840"/>
    </source>
</evidence>
<feature type="compositionally biased region" description="Polar residues" evidence="6">
    <location>
        <begin position="154"/>
        <end position="166"/>
    </location>
</feature>
<feature type="region of interest" description="Disordered" evidence="6">
    <location>
        <begin position="238"/>
        <end position="263"/>
    </location>
</feature>
<dbReference type="PROSITE" id="PS50067">
    <property type="entry name" value="KINESIN_MOTOR_2"/>
    <property type="match status" value="1"/>
</dbReference>
<dbReference type="GO" id="GO:0003777">
    <property type="term" value="F:microtubule motor activity"/>
    <property type="evidence" value="ECO:0007669"/>
    <property type="project" value="InterPro"/>
</dbReference>
<dbReference type="EMBL" id="MCGR01000043">
    <property type="protein sequence ID" value="ORY74077.1"/>
    <property type="molecule type" value="Genomic_DNA"/>
</dbReference>
<feature type="compositionally biased region" description="Polar residues" evidence="6">
    <location>
        <begin position="890"/>
        <end position="907"/>
    </location>
</feature>
<dbReference type="Gene3D" id="3.40.850.10">
    <property type="entry name" value="Kinesin motor domain"/>
    <property type="match status" value="1"/>
</dbReference>
<dbReference type="SMART" id="SM00129">
    <property type="entry name" value="KISc"/>
    <property type="match status" value="1"/>
</dbReference>
<dbReference type="InterPro" id="IPR036961">
    <property type="entry name" value="Kinesin_motor_dom_sf"/>
</dbReference>
<name>A0A1Y2ERC7_9BASI</name>
<protein>
    <submittedName>
        <fullName evidence="8">Kinesin motor domain-domain-containing protein</fullName>
    </submittedName>
</protein>
<feature type="region of interest" description="Disordered" evidence="6">
    <location>
        <begin position="1"/>
        <end position="166"/>
    </location>
</feature>
<dbReference type="STRING" id="106004.A0A1Y2ERC7"/>
<feature type="compositionally biased region" description="Basic residues" evidence="6">
    <location>
        <begin position="1087"/>
        <end position="1096"/>
    </location>
</feature>
<keyword evidence="2 5" id="KW-0547">Nucleotide-binding</keyword>
<dbReference type="PANTHER" id="PTHR24115:SF1008">
    <property type="entry name" value="KINESIN-LIKE PROTEIN SUBITO"/>
    <property type="match status" value="1"/>
</dbReference>
<sequence length="1132" mass="121511">MSSRPVRMTRSSAANQAAAANQPPSQPSSATRTRKLSTVDAGQTSTSTSTTRSARLANGSAAARLSTSTAPAPKPTRKAGSSVASASTNTATTARPLWNSAKLNAKISEGEPGTPAALKRPASGLARPIGTPKPFSRQGSLVPPGSATARKKSSVGSANGVGAQSSLRESYMPEREPIKAYLRIRPRPAGAEDAEGSYIQLVNENEVLMVPPADHRLHASNSSFFSGTLIRSSELPGALNLNPLSHPSHPDSTTTTPTASTPPSMGTTYKFTEVFGLPPAPSSLSGSNSAPIADTSANSQSAFFTRTTLPLVHDFLSKGENCLLFAFGTTGSGKTWTVQGGKGGEEEVGILPRVLDVVWRSLEGKGGTEPSQSKARPGFNRPMTSTPTAPSRLGGSYKVPAGKGLGVQGDALDDLLKKSFERGESVPDVIPVDEGYEYSIWVSYAEVYNEKIYDLLESPLPSASNVSVSSSSLASASTSVFGLFSAGGAKAKAAFKGLSTVKRSALSLKQDKASGNKYVAGMKEIKVGSAEEARAVLDRGQVNRRVYGTLANRASSRSHSIFTIKIVKTRKGAPASDEGTTSKFSIVDLAGSERQSNTGTTGDRLKEAANINRSLMVLNQCMETLRKNQEREKGRKALIVPFRHSKLTELFQSFFVGDGRVAMIVNVNPYATTFDENSHVMKFSAVATGVMTIKNNVPTPVLEPVAPAPAEEEEPETPIRRKESRIVRLSMVDGGEEEDVIYEEEDPDDDEEEEDEFVNALIDELGVLRAALFESQMNTVMAESQARSRVVEEYEKKLQDMERHYQERLREEALESEIKYNAKLDILTRLQADDRANGTPGTNSTYDDSDEEEHESFASEENSQDVEEEEEEEVEVEKMLLDGEGDLSVTAESVESPSPLASKTSSLAHAVASPTPASSTAKRLSKLSLSATPKPAAEDEADEQEEDDQEEEDEQELEVDELATSDVDTETELHGDDSHESIEVPLQEEEDDDDAEVEEEASLDDSFDAGEELDPSDEEYEPEAPVKAGGKKSVGGADKKTLTPLRDENVDYQVPLKGGESDEEGNDGMDEFGALDRSMVIRPGSTKSKKPKRKLGGNKVKDADHIEAIADELSPMASRTVGSMGSARSFRR</sequence>
<feature type="compositionally biased region" description="Acidic residues" evidence="6">
    <location>
        <begin position="862"/>
        <end position="875"/>
    </location>
</feature>
<feature type="compositionally biased region" description="Acidic residues" evidence="6">
    <location>
        <begin position="986"/>
        <end position="1022"/>
    </location>
</feature>
<dbReference type="InterPro" id="IPR001752">
    <property type="entry name" value="Kinesin_motor_dom"/>
</dbReference>
<keyword evidence="4 5" id="KW-0505">Motor protein</keyword>
<feature type="domain" description="Kinesin motor" evidence="7">
    <location>
        <begin position="177"/>
        <end position="690"/>
    </location>
</feature>
<keyword evidence="3 5" id="KW-0067">ATP-binding</keyword>
<evidence type="ECO:0000256" key="1">
    <source>
        <dbReference type="ARBA" id="ARBA00022701"/>
    </source>
</evidence>
<keyword evidence="1" id="KW-0493">Microtubule</keyword>
<evidence type="ECO:0000256" key="4">
    <source>
        <dbReference type="ARBA" id="ARBA00023175"/>
    </source>
</evidence>
<dbReference type="InParanoid" id="A0A1Y2ERC7"/>
<feature type="compositionally biased region" description="Low complexity" evidence="6">
    <location>
        <begin position="11"/>
        <end position="30"/>
    </location>
</feature>
<dbReference type="SUPFAM" id="SSF52540">
    <property type="entry name" value="P-loop containing nucleoside triphosphate hydrolases"/>
    <property type="match status" value="1"/>
</dbReference>
<evidence type="ECO:0000313" key="8">
    <source>
        <dbReference type="EMBL" id="ORY74077.1"/>
    </source>
</evidence>
<feature type="binding site" evidence="5">
    <location>
        <begin position="328"/>
        <end position="335"/>
    </location>
    <ligand>
        <name>ATP</name>
        <dbReference type="ChEBI" id="CHEBI:30616"/>
    </ligand>
</feature>
<dbReference type="InterPro" id="IPR019821">
    <property type="entry name" value="Kinesin_motor_CS"/>
</dbReference>
<dbReference type="InterPro" id="IPR027640">
    <property type="entry name" value="Kinesin-like_fam"/>
</dbReference>
<evidence type="ECO:0000256" key="6">
    <source>
        <dbReference type="SAM" id="MobiDB-lite"/>
    </source>
</evidence>
<dbReference type="GO" id="GO:0005871">
    <property type="term" value="C:kinesin complex"/>
    <property type="evidence" value="ECO:0007669"/>
    <property type="project" value="TreeGrafter"/>
</dbReference>
<gene>
    <name evidence="8" type="ORF">BCR35DRAFT_293500</name>
</gene>
<dbReference type="GO" id="GO:0016887">
    <property type="term" value="F:ATP hydrolysis activity"/>
    <property type="evidence" value="ECO:0007669"/>
    <property type="project" value="TreeGrafter"/>
</dbReference>
<feature type="compositionally biased region" description="Low complexity" evidence="6">
    <location>
        <begin position="245"/>
        <end position="263"/>
    </location>
</feature>
<dbReference type="PANTHER" id="PTHR24115">
    <property type="entry name" value="KINESIN-RELATED"/>
    <property type="match status" value="1"/>
</dbReference>
<reference evidence="8 9" key="1">
    <citation type="submission" date="2016-07" db="EMBL/GenBank/DDBJ databases">
        <title>Pervasive Adenine N6-methylation of Active Genes in Fungi.</title>
        <authorList>
            <consortium name="DOE Joint Genome Institute"/>
            <person name="Mondo S.J."/>
            <person name="Dannebaum R.O."/>
            <person name="Kuo R.C."/>
            <person name="Labutti K."/>
            <person name="Haridas S."/>
            <person name="Kuo A."/>
            <person name="Salamov A."/>
            <person name="Ahrendt S.R."/>
            <person name="Lipzen A."/>
            <person name="Sullivan W."/>
            <person name="Andreopoulos W.B."/>
            <person name="Clum A."/>
            <person name="Lindquist E."/>
            <person name="Daum C."/>
            <person name="Ramamoorthy G.K."/>
            <person name="Gryganskyi A."/>
            <person name="Culley D."/>
            <person name="Magnuson J.K."/>
            <person name="James T.Y."/>
            <person name="O'Malley M.A."/>
            <person name="Stajich J.E."/>
            <person name="Spatafora J.W."/>
            <person name="Visel A."/>
            <person name="Grigoriev I.V."/>
        </authorList>
    </citation>
    <scope>NUCLEOTIDE SEQUENCE [LARGE SCALE GENOMIC DNA]</scope>
    <source>
        <strain evidence="8 9">62-1032</strain>
    </source>
</reference>
<feature type="compositionally biased region" description="Acidic residues" evidence="6">
    <location>
        <begin position="938"/>
        <end position="970"/>
    </location>
</feature>
<evidence type="ECO:0000256" key="2">
    <source>
        <dbReference type="ARBA" id="ARBA00022741"/>
    </source>
</evidence>
<evidence type="ECO:0000313" key="9">
    <source>
        <dbReference type="Proteomes" id="UP000193467"/>
    </source>
</evidence>
<comment type="caution">
    <text evidence="8">The sequence shown here is derived from an EMBL/GenBank/DDBJ whole genome shotgun (WGS) entry which is preliminary data.</text>
</comment>
<dbReference type="GO" id="GO:0007018">
    <property type="term" value="P:microtubule-based movement"/>
    <property type="evidence" value="ECO:0007669"/>
    <property type="project" value="InterPro"/>
</dbReference>
<dbReference type="PRINTS" id="PR00380">
    <property type="entry name" value="KINESINHEAVY"/>
</dbReference>
<accession>A0A1Y2ERC7</accession>
<dbReference type="GO" id="GO:0008017">
    <property type="term" value="F:microtubule binding"/>
    <property type="evidence" value="ECO:0007669"/>
    <property type="project" value="InterPro"/>
</dbReference>
<evidence type="ECO:0000259" key="7">
    <source>
        <dbReference type="PROSITE" id="PS50067"/>
    </source>
</evidence>
<dbReference type="PROSITE" id="PS00411">
    <property type="entry name" value="KINESIN_MOTOR_1"/>
    <property type="match status" value="1"/>
</dbReference>
<feature type="compositionally biased region" description="Acidic residues" evidence="6">
    <location>
        <begin position="1061"/>
        <end position="1070"/>
    </location>
</feature>
<feature type="compositionally biased region" description="Low complexity" evidence="6">
    <location>
        <begin position="81"/>
        <end position="94"/>
    </location>
</feature>
<dbReference type="Pfam" id="PF00225">
    <property type="entry name" value="Kinesin"/>
    <property type="match status" value="1"/>
</dbReference>
<dbReference type="OrthoDB" id="123929at2759"/>
<feature type="region of interest" description="Disordered" evidence="6">
    <location>
        <begin position="831"/>
        <end position="1101"/>
    </location>
</feature>
<dbReference type="GO" id="GO:0005874">
    <property type="term" value="C:microtubule"/>
    <property type="evidence" value="ECO:0007669"/>
    <property type="project" value="UniProtKB-KW"/>
</dbReference>
<comment type="similarity">
    <text evidence="5">Belongs to the TRAFAC class myosin-kinesin ATPase superfamily. Kinesin family.</text>
</comment>
<dbReference type="Proteomes" id="UP000193467">
    <property type="component" value="Unassembled WGS sequence"/>
</dbReference>